<dbReference type="GO" id="GO:0005886">
    <property type="term" value="C:plasma membrane"/>
    <property type="evidence" value="ECO:0007669"/>
    <property type="project" value="UniProtKB-SubCell"/>
</dbReference>
<dbReference type="SUPFAM" id="SSF55073">
    <property type="entry name" value="Nucleotide cyclase"/>
    <property type="match status" value="1"/>
</dbReference>
<dbReference type="CDD" id="cd12914">
    <property type="entry name" value="PDC1_DGC_like"/>
    <property type="match status" value="1"/>
</dbReference>
<dbReference type="InterPro" id="IPR000160">
    <property type="entry name" value="GGDEF_dom"/>
</dbReference>
<dbReference type="CDD" id="cd06225">
    <property type="entry name" value="HAMP"/>
    <property type="match status" value="1"/>
</dbReference>
<sequence length="548" mass="59929">MPASYSLRSQIALFIALLVSALSWLLGTLIGQHSSQQIRQDQGRSMAEVSYVMVDRLDRDMASRAAVLRVLGNLQTLRQPDDAGEVRRLLDSLQQEIPSIAWIGFTDPNGQVLASSNGILEGVSIAQRPVYLEGRNGLFIGDVHEAVLLAKLLPNPSGEAMKFVDISLPILASDGSLAGVLASHLSWGWADEVRRTILGPMQDRRNVEFFVIGQDRGILLGPHQMIGQKLELPALEGLQPGKSRWQVQQWPDGNEYLTGLTLSQGYRDYPGLGWTVVARQPLELAYAPARDLLQSILLWGSGLALLFALLGWLLSGYFIRPLRQIANAADHLSAGESSEIPNLRGSREIEQLSQSIRHLVNSLTQQQTALGMMESLAHHDALTGLPNRMALEKFLPQAQQRSRLQHGCLAILYLDLDAFKPVNDTYGHIAGDHLLREIAQRLRGCLRDGDLVARLGGDEFLMVLQVPAQDAQHHARLVAERAIAALGQPVALEVGEARVGCSIGGAIWPVDHADLDSVLQLADEALYQAKDAGRNRAVFHVSSTSGHN</sequence>
<dbReference type="Gene3D" id="6.10.340.10">
    <property type="match status" value="1"/>
</dbReference>
<dbReference type="PANTHER" id="PTHR46663:SF2">
    <property type="entry name" value="GGDEF DOMAIN-CONTAINING PROTEIN"/>
    <property type="match status" value="1"/>
</dbReference>
<evidence type="ECO:0000256" key="4">
    <source>
        <dbReference type="ARBA" id="ARBA00022475"/>
    </source>
</evidence>
<evidence type="ECO:0000256" key="3">
    <source>
        <dbReference type="ARBA" id="ARBA00004651"/>
    </source>
</evidence>
<feature type="domain" description="HAMP" evidence="9">
    <location>
        <begin position="316"/>
        <end position="368"/>
    </location>
</feature>
<dbReference type="NCBIfam" id="TIGR00254">
    <property type="entry name" value="GGDEF"/>
    <property type="match status" value="1"/>
</dbReference>
<dbReference type="Pfam" id="PF02743">
    <property type="entry name" value="dCache_1"/>
    <property type="match status" value="1"/>
</dbReference>
<dbReference type="Gene3D" id="3.30.450.20">
    <property type="entry name" value="PAS domain"/>
    <property type="match status" value="1"/>
</dbReference>
<dbReference type="Pfam" id="PF00672">
    <property type="entry name" value="HAMP"/>
    <property type="match status" value="1"/>
</dbReference>
<keyword evidence="6 8" id="KW-1133">Transmembrane helix</keyword>
<dbReference type="InterPro" id="IPR003660">
    <property type="entry name" value="HAMP_dom"/>
</dbReference>
<evidence type="ECO:0000256" key="6">
    <source>
        <dbReference type="ARBA" id="ARBA00022989"/>
    </source>
</evidence>
<evidence type="ECO:0000259" key="10">
    <source>
        <dbReference type="PROSITE" id="PS50887"/>
    </source>
</evidence>
<dbReference type="EMBL" id="SCFV01000003">
    <property type="protein sequence ID" value="TRO19465.1"/>
    <property type="molecule type" value="Genomic_DNA"/>
</dbReference>
<dbReference type="AlphaFoldDB" id="A0ABD7S089"/>
<evidence type="ECO:0000256" key="7">
    <source>
        <dbReference type="ARBA" id="ARBA00023136"/>
    </source>
</evidence>
<dbReference type="PROSITE" id="PS50885">
    <property type="entry name" value="HAMP"/>
    <property type="match status" value="1"/>
</dbReference>
<evidence type="ECO:0000313" key="11">
    <source>
        <dbReference type="EMBL" id="TRO19465.1"/>
    </source>
</evidence>
<comment type="cofactor">
    <cofactor evidence="1">
        <name>Mg(2+)</name>
        <dbReference type="ChEBI" id="CHEBI:18420"/>
    </cofactor>
</comment>
<keyword evidence="5 8" id="KW-0812">Transmembrane</keyword>
<accession>A0ABD7S089</accession>
<evidence type="ECO:0000256" key="2">
    <source>
        <dbReference type="ARBA" id="ARBA00004533"/>
    </source>
</evidence>
<dbReference type="InterPro" id="IPR043128">
    <property type="entry name" value="Rev_trsase/Diguanyl_cyclase"/>
</dbReference>
<dbReference type="PANTHER" id="PTHR46663">
    <property type="entry name" value="DIGUANYLATE CYCLASE DGCT-RELATED"/>
    <property type="match status" value="1"/>
</dbReference>
<dbReference type="Pfam" id="PF00990">
    <property type="entry name" value="GGDEF"/>
    <property type="match status" value="1"/>
</dbReference>
<evidence type="ECO:0000256" key="8">
    <source>
        <dbReference type="SAM" id="Phobius"/>
    </source>
</evidence>
<evidence type="ECO:0000256" key="5">
    <source>
        <dbReference type="ARBA" id="ARBA00022692"/>
    </source>
</evidence>
<dbReference type="CDD" id="cd01949">
    <property type="entry name" value="GGDEF"/>
    <property type="match status" value="1"/>
</dbReference>
<comment type="caution">
    <text evidence="11">The sequence shown here is derived from an EMBL/GenBank/DDBJ whole genome shotgun (WGS) entry which is preliminary data.</text>
</comment>
<feature type="transmembrane region" description="Helical" evidence="8">
    <location>
        <begin position="296"/>
        <end position="319"/>
    </location>
</feature>
<dbReference type="InterPro" id="IPR029787">
    <property type="entry name" value="Nucleotide_cyclase"/>
</dbReference>
<dbReference type="InterPro" id="IPR033479">
    <property type="entry name" value="dCache_1"/>
</dbReference>
<dbReference type="PROSITE" id="PS50887">
    <property type="entry name" value="GGDEF"/>
    <property type="match status" value="1"/>
</dbReference>
<evidence type="ECO:0000313" key="12">
    <source>
        <dbReference type="Proteomes" id="UP000317327"/>
    </source>
</evidence>
<dbReference type="FunFam" id="3.30.70.270:FF:000001">
    <property type="entry name" value="Diguanylate cyclase domain protein"/>
    <property type="match status" value="1"/>
</dbReference>
<gene>
    <name evidence="11" type="ORF">EQ836_08045</name>
</gene>
<dbReference type="Gene3D" id="3.30.70.270">
    <property type="match status" value="1"/>
</dbReference>
<dbReference type="SMART" id="SM00267">
    <property type="entry name" value="GGDEF"/>
    <property type="match status" value="1"/>
</dbReference>
<comment type="subcellular location">
    <subcellularLocation>
        <location evidence="2">Cell inner membrane</location>
    </subcellularLocation>
    <subcellularLocation>
        <location evidence="3">Cell membrane</location>
        <topology evidence="3">Multi-pass membrane protein</topology>
    </subcellularLocation>
</comment>
<keyword evidence="4" id="KW-1003">Cell membrane</keyword>
<dbReference type="GO" id="GO:0003824">
    <property type="term" value="F:catalytic activity"/>
    <property type="evidence" value="ECO:0007669"/>
    <property type="project" value="UniProtKB-ARBA"/>
</dbReference>
<evidence type="ECO:0000256" key="1">
    <source>
        <dbReference type="ARBA" id="ARBA00001946"/>
    </source>
</evidence>
<protein>
    <submittedName>
        <fullName evidence="11">GGDEF domain-containing protein</fullName>
    </submittedName>
</protein>
<dbReference type="SMART" id="SM00304">
    <property type="entry name" value="HAMP"/>
    <property type="match status" value="1"/>
</dbReference>
<dbReference type="RefSeq" id="WP_143500990.1">
    <property type="nucleotide sequence ID" value="NZ_CP115817.1"/>
</dbReference>
<evidence type="ECO:0000259" key="9">
    <source>
        <dbReference type="PROSITE" id="PS50885"/>
    </source>
</evidence>
<keyword evidence="7 8" id="KW-0472">Membrane</keyword>
<name>A0ABD7S089_ECTME</name>
<dbReference type="InterPro" id="IPR052163">
    <property type="entry name" value="DGC-Regulatory_Protein"/>
</dbReference>
<proteinExistence type="predicted"/>
<reference evidence="11 12" key="1">
    <citation type="submission" date="2019-01" db="EMBL/GenBank/DDBJ databases">
        <title>Whole genome shotgun sequencing of Pseudomonas spp. isolated by its ability to degrade furfural.</title>
        <authorList>
            <person name="Donoso R."/>
            <person name="Farkas C."/>
            <person name="Villegas P."/>
            <person name="Gonzales-Toro F."/>
            <person name="Guajardo-Parra M."/>
            <person name="Araya-Nail M."/>
            <person name="Morgante V."/>
            <person name="Perez-Pantoja D."/>
        </authorList>
    </citation>
    <scope>NUCLEOTIDE SEQUENCE [LARGE SCALE GENOMIC DNA]</scope>
    <source>
        <strain evidence="11 12">VN231</strain>
    </source>
</reference>
<organism evidence="11 12">
    <name type="scientific">Ectopseudomonas mendocina</name>
    <name type="common">Pseudomonas mendocina</name>
    <dbReference type="NCBI Taxonomy" id="300"/>
    <lineage>
        <taxon>Bacteria</taxon>
        <taxon>Pseudomonadati</taxon>
        <taxon>Pseudomonadota</taxon>
        <taxon>Gammaproteobacteria</taxon>
        <taxon>Pseudomonadales</taxon>
        <taxon>Pseudomonadaceae</taxon>
        <taxon>Ectopseudomonas</taxon>
    </lineage>
</organism>
<feature type="domain" description="GGDEF" evidence="10">
    <location>
        <begin position="407"/>
        <end position="542"/>
    </location>
</feature>
<dbReference type="Proteomes" id="UP000317327">
    <property type="component" value="Unassembled WGS sequence"/>
</dbReference>
<dbReference type="SUPFAM" id="SSF158472">
    <property type="entry name" value="HAMP domain-like"/>
    <property type="match status" value="1"/>
</dbReference>